<accession>A0A6M0SW40</accession>
<reference evidence="1 2" key="1">
    <citation type="submission" date="2019-02" db="EMBL/GenBank/DDBJ databases">
        <title>Genome sequencing of Clostridium botulinum clinical isolates.</title>
        <authorList>
            <person name="Brunt J."/>
            <person name="Van Vliet A.H.M."/>
            <person name="Stringer S.C."/>
            <person name="Grant K.A."/>
            <person name="Carter A.C."/>
            <person name="Peck M.W."/>
        </authorList>
    </citation>
    <scope>NUCLEOTIDE SEQUENCE [LARGE SCALE GENOMIC DNA]</scope>
    <source>
        <strain evidence="1 2">R1125/03</strain>
    </source>
</reference>
<dbReference type="Proteomes" id="UP000473089">
    <property type="component" value="Unassembled WGS sequence"/>
</dbReference>
<organism evidence="1 2">
    <name type="scientific">Clostridium botulinum</name>
    <dbReference type="NCBI Taxonomy" id="1491"/>
    <lineage>
        <taxon>Bacteria</taxon>
        <taxon>Bacillati</taxon>
        <taxon>Bacillota</taxon>
        <taxon>Clostridia</taxon>
        <taxon>Eubacteriales</taxon>
        <taxon>Clostridiaceae</taxon>
        <taxon>Clostridium</taxon>
    </lineage>
</organism>
<protein>
    <submittedName>
        <fullName evidence="1">Uncharacterized protein</fullName>
    </submittedName>
</protein>
<dbReference type="EMBL" id="SGJP01000005">
    <property type="protein sequence ID" value="NFA59484.1"/>
    <property type="molecule type" value="Genomic_DNA"/>
</dbReference>
<gene>
    <name evidence="1" type="ORF">EXM42_03455</name>
</gene>
<evidence type="ECO:0000313" key="2">
    <source>
        <dbReference type="Proteomes" id="UP000473089"/>
    </source>
</evidence>
<proteinExistence type="predicted"/>
<name>A0A6M0SW40_CLOBO</name>
<evidence type="ECO:0000313" key="1">
    <source>
        <dbReference type="EMBL" id="NFA59484.1"/>
    </source>
</evidence>
<sequence>MEIGVLRVKIIPYKTFKERIQLTRINEIKYKVENMDGFLYMVRRN</sequence>
<dbReference type="AlphaFoldDB" id="A0A6M0SW40"/>
<comment type="caution">
    <text evidence="1">The sequence shown here is derived from an EMBL/GenBank/DDBJ whole genome shotgun (WGS) entry which is preliminary data.</text>
</comment>